<protein>
    <submittedName>
        <fullName evidence="1">Uncharacterized protein</fullName>
    </submittedName>
</protein>
<proteinExistence type="predicted"/>
<reference evidence="1 2" key="1">
    <citation type="submission" date="2020-02" db="EMBL/GenBank/DDBJ databases">
        <title>complete genome sequence of Rhodobacteraceae bacterium.</title>
        <authorList>
            <person name="Park J."/>
            <person name="Kim Y.-S."/>
            <person name="Kim K.-H."/>
        </authorList>
    </citation>
    <scope>NUCLEOTIDE SEQUENCE [LARGE SCALE GENOMIC DNA]</scope>
    <source>
        <strain evidence="1 2">RR4-56</strain>
    </source>
</reference>
<accession>A0A7M3T6C8</accession>
<dbReference type="KEGG" id="hdh:G5B40_20170"/>
<organism evidence="1 2">
    <name type="scientific">Pikeienuella piscinae</name>
    <dbReference type="NCBI Taxonomy" id="2748098"/>
    <lineage>
        <taxon>Bacteria</taxon>
        <taxon>Pseudomonadati</taxon>
        <taxon>Pseudomonadota</taxon>
        <taxon>Alphaproteobacteria</taxon>
        <taxon>Rhodobacterales</taxon>
        <taxon>Paracoccaceae</taxon>
        <taxon>Pikeienuella</taxon>
    </lineage>
</organism>
<sequence>MEGLREGFPWPSHYGHYNFFETQMAKHGRVTSLTPQGGGVYELTRTQGDTLRVFICECYAFGVAAYMETVDQLGEVDVVIINSAWCGYTPDAKRYCRDASVGLFKIAGFMAALHRDDYWMLIEDFHQDYFKERGWL</sequence>
<gene>
    <name evidence="1" type="ORF">G5B40_20170</name>
</gene>
<evidence type="ECO:0000313" key="1">
    <source>
        <dbReference type="EMBL" id="QIE57559.1"/>
    </source>
</evidence>
<evidence type="ECO:0000313" key="2">
    <source>
        <dbReference type="Proteomes" id="UP000503336"/>
    </source>
</evidence>
<dbReference type="Proteomes" id="UP000503336">
    <property type="component" value="Chromosome"/>
</dbReference>
<name>A0A7M3T6C8_9RHOB</name>
<dbReference type="AlphaFoldDB" id="A0A7M3T6C8"/>
<dbReference type="EMBL" id="CP049056">
    <property type="protein sequence ID" value="QIE57559.1"/>
    <property type="molecule type" value="Genomic_DNA"/>
</dbReference>
<dbReference type="RefSeq" id="WP_165102709.1">
    <property type="nucleotide sequence ID" value="NZ_CP049056.1"/>
</dbReference>
<keyword evidence="2" id="KW-1185">Reference proteome</keyword>